<accession>A0A6B3NBY9</accession>
<dbReference type="SUPFAM" id="SSF88659">
    <property type="entry name" value="Sigma3 and sigma4 domains of RNA polymerase sigma factors"/>
    <property type="match status" value="1"/>
</dbReference>
<sequence>MGKEIDARLKQLALEAQRYPKKSTQRQRALAKLLSAISKSGKLTHPYPGQFRGFYQDIYAEAKQRLFCHICERIDEYDPQREVLQWANFLFKRRFFVEAAREVMPTVPKGVNQKQIIRLTIEDLDKSNPYSANSQLTPTLSQEIIHFLELDPEGIFQETYAAKNPKANFRFLALKIISGYSWKEIAEELSMKIPTLSSFYQRSLVKFAPKFKEYLLVDT</sequence>
<reference evidence="1" key="1">
    <citation type="submission" date="2019-11" db="EMBL/GenBank/DDBJ databases">
        <title>Genomic insights into an expanded diversity of filamentous marine cyanobacteria reveals the extraordinary biosynthetic potential of Moorea and Okeania.</title>
        <authorList>
            <person name="Ferreira Leao T."/>
            <person name="Wang M."/>
            <person name="Moss N."/>
            <person name="Da Silva R."/>
            <person name="Sanders J."/>
            <person name="Nurk S."/>
            <person name="Gurevich A."/>
            <person name="Humphrey G."/>
            <person name="Reher R."/>
            <person name="Zhu Q."/>
            <person name="Belda-Ferre P."/>
            <person name="Glukhov E."/>
            <person name="Rex R."/>
            <person name="Dorrestein P.C."/>
            <person name="Knight R."/>
            <person name="Pevzner P."/>
            <person name="Gerwick W.H."/>
            <person name="Gerwick L."/>
        </authorList>
    </citation>
    <scope>NUCLEOTIDE SEQUENCE</scope>
    <source>
        <strain evidence="1">SIO1C4</strain>
    </source>
</reference>
<gene>
    <name evidence="1" type="ORF">F6J89_03415</name>
</gene>
<dbReference type="InterPro" id="IPR013324">
    <property type="entry name" value="RNA_pol_sigma_r3/r4-like"/>
</dbReference>
<evidence type="ECO:0000313" key="1">
    <source>
        <dbReference type="EMBL" id="NER26688.1"/>
    </source>
</evidence>
<dbReference type="AlphaFoldDB" id="A0A6B3NBY9"/>
<proteinExistence type="predicted"/>
<dbReference type="EMBL" id="JAAHFQ010000043">
    <property type="protein sequence ID" value="NER26688.1"/>
    <property type="molecule type" value="Genomic_DNA"/>
</dbReference>
<comment type="caution">
    <text evidence="1">The sequence shown here is derived from an EMBL/GenBank/DDBJ whole genome shotgun (WGS) entry which is preliminary data.</text>
</comment>
<organism evidence="1">
    <name type="scientific">Symploca sp. SIO1C4</name>
    <dbReference type="NCBI Taxonomy" id="2607765"/>
    <lineage>
        <taxon>Bacteria</taxon>
        <taxon>Bacillati</taxon>
        <taxon>Cyanobacteriota</taxon>
        <taxon>Cyanophyceae</taxon>
        <taxon>Coleofasciculales</taxon>
        <taxon>Coleofasciculaceae</taxon>
        <taxon>Symploca</taxon>
    </lineage>
</organism>
<name>A0A6B3NBY9_9CYAN</name>
<protein>
    <submittedName>
        <fullName evidence="1">Sigma-70 family RNA polymerase sigma factor</fullName>
    </submittedName>
</protein>